<dbReference type="CDD" id="cd01400">
    <property type="entry name" value="6PGL"/>
    <property type="match status" value="1"/>
</dbReference>
<dbReference type="Pfam" id="PF01182">
    <property type="entry name" value="Glucosamine_iso"/>
    <property type="match status" value="1"/>
</dbReference>
<dbReference type="InterPro" id="IPR037171">
    <property type="entry name" value="NagB/RpiA_transferase-like"/>
</dbReference>
<dbReference type="SUPFAM" id="SSF100950">
    <property type="entry name" value="NagB/RpiA/CoA transferase-like"/>
    <property type="match status" value="1"/>
</dbReference>
<evidence type="ECO:0000256" key="4">
    <source>
        <dbReference type="ARBA" id="ARBA00010662"/>
    </source>
</evidence>
<dbReference type="GO" id="GO:0006098">
    <property type="term" value="P:pentose-phosphate shunt"/>
    <property type="evidence" value="ECO:0007669"/>
    <property type="project" value="UniProtKB-UniPathway"/>
</dbReference>
<evidence type="ECO:0000313" key="10">
    <source>
        <dbReference type="Proteomes" id="UP000188912"/>
    </source>
</evidence>
<protein>
    <recommendedName>
        <fullName evidence="6 7">6-phosphogluconolactonase</fullName>
        <shortName evidence="7">6PGL</shortName>
        <ecNumber evidence="5 7">3.1.1.31</ecNumber>
    </recommendedName>
</protein>
<dbReference type="InterPro" id="IPR005900">
    <property type="entry name" value="6-phosphogluconolactonase_DevB"/>
</dbReference>
<dbReference type="InterPro" id="IPR006148">
    <property type="entry name" value="Glc/Gal-6P_isomerase"/>
</dbReference>
<dbReference type="EC" id="3.1.1.31" evidence="5 7"/>
<comment type="catalytic activity">
    <reaction evidence="1 7">
        <text>6-phospho-D-glucono-1,5-lactone + H2O = 6-phospho-D-gluconate + H(+)</text>
        <dbReference type="Rhea" id="RHEA:12556"/>
        <dbReference type="ChEBI" id="CHEBI:15377"/>
        <dbReference type="ChEBI" id="CHEBI:15378"/>
        <dbReference type="ChEBI" id="CHEBI:57955"/>
        <dbReference type="ChEBI" id="CHEBI:58759"/>
        <dbReference type="EC" id="3.1.1.31"/>
    </reaction>
</comment>
<name>A0A1U9JW58_9HYPH</name>
<dbReference type="PANTHER" id="PTHR11054">
    <property type="entry name" value="6-PHOSPHOGLUCONOLACTONASE"/>
    <property type="match status" value="1"/>
</dbReference>
<dbReference type="Gene3D" id="3.40.50.1360">
    <property type="match status" value="1"/>
</dbReference>
<evidence type="ECO:0000256" key="3">
    <source>
        <dbReference type="ARBA" id="ARBA00004961"/>
    </source>
</evidence>
<dbReference type="AlphaFoldDB" id="A0A1U9JW58"/>
<proteinExistence type="inferred from homology"/>
<dbReference type="KEGG" id="thd:BHV28_14320"/>
<accession>A0A1U9JW58</accession>
<comment type="pathway">
    <text evidence="3 7">Carbohydrate degradation; pentose phosphate pathway; D-ribulose 5-phosphate from D-glucose 6-phosphate (oxidative stage): step 2/3.</text>
</comment>
<sequence length="269" mass="29211">MALAKLEYHDFDTADTLAHRMAGHVAAALSVAIAERGQAVLALSTGAIPESFFLCLAQANIAWENIIITLVDERCLPLDHVRSHEGLVRHCLIQNHARKARFIGLYSPAGTAELSAFSAANRISNLPRPFDAVVLDLGGGGQIASLLPLGNRLKQALDSNCRALVVPMYAKESEDARLTMTLPLLTSARFVALHISGENKRRWLEQIQGDAMHSTFLPVSAFLGSVQNTVRVFYAPEAVPPKEEEEMVAEVVIEGEALAEQDEPAEPLL</sequence>
<dbReference type="EMBL" id="CP017315">
    <property type="protein sequence ID" value="AQS42115.1"/>
    <property type="molecule type" value="Genomic_DNA"/>
</dbReference>
<keyword evidence="7" id="KW-0378">Hydrolase</keyword>
<dbReference type="PANTHER" id="PTHR11054:SF0">
    <property type="entry name" value="6-PHOSPHOGLUCONOLACTONASE"/>
    <property type="match status" value="1"/>
</dbReference>
<evidence type="ECO:0000256" key="7">
    <source>
        <dbReference type="RuleBase" id="RU365095"/>
    </source>
</evidence>
<comment type="similarity">
    <text evidence="4 7">Belongs to the glucosamine/galactosamine-6-phosphate isomerase family. 6-phosphogluconolactonase subfamily.</text>
</comment>
<organism evidence="9 10">
    <name type="scientific">Candidatus Tokpelaia hoelldobleri</name>
    <dbReference type="NCBI Taxonomy" id="1902579"/>
    <lineage>
        <taxon>Bacteria</taxon>
        <taxon>Pseudomonadati</taxon>
        <taxon>Pseudomonadota</taxon>
        <taxon>Alphaproteobacteria</taxon>
        <taxon>Hyphomicrobiales</taxon>
        <taxon>Candidatus Tokpelaia</taxon>
    </lineage>
</organism>
<comment type="function">
    <text evidence="2 7">Hydrolysis of 6-phosphogluconolactone to 6-phosphogluconate.</text>
</comment>
<evidence type="ECO:0000256" key="2">
    <source>
        <dbReference type="ARBA" id="ARBA00002681"/>
    </source>
</evidence>
<keyword evidence="10" id="KW-1185">Reference proteome</keyword>
<reference evidence="9 10" key="1">
    <citation type="journal article" date="2010" name="Science">
        <title>Genomic comparison of the ants Camponotus floridanus and Harpegnathos saltator.</title>
        <authorList>
            <person name="Bonasio R."/>
            <person name="Zhang G."/>
            <person name="Ye C."/>
            <person name="Mutti N.S."/>
            <person name="Fang X."/>
            <person name="Qin N."/>
            <person name="Donahue G."/>
            <person name="Yang P."/>
            <person name="Li Q."/>
            <person name="Li C."/>
            <person name="Zhang P."/>
            <person name="Huang Z."/>
            <person name="Berger S.L."/>
            <person name="Reinberg D."/>
            <person name="Wang J."/>
            <person name="Liebig J."/>
        </authorList>
    </citation>
    <scope>NUCLEOTIDE SEQUENCE [LARGE SCALE GENOMIC DNA]</scope>
    <source>
        <strain evidence="9 10">Hsal</strain>
    </source>
</reference>
<evidence type="ECO:0000256" key="1">
    <source>
        <dbReference type="ARBA" id="ARBA00000832"/>
    </source>
</evidence>
<evidence type="ECO:0000313" key="9">
    <source>
        <dbReference type="EMBL" id="AQS42115.1"/>
    </source>
</evidence>
<reference evidence="9 10" key="2">
    <citation type="journal article" date="2016" name="Sci. Rep.">
        <title>The genome of Rhizobiales bacteria in predatory ants reveals urease gene functions but no genes for nitrogen fixation.</title>
        <authorList>
            <person name="Neuvonen M.M."/>
            <person name="Tamarit D."/>
            <person name="Naslund K."/>
            <person name="Liebig J."/>
            <person name="Feldhaar H."/>
            <person name="Moran N.A."/>
            <person name="Guy L."/>
            <person name="Andersson S.G."/>
        </authorList>
    </citation>
    <scope>NUCLEOTIDE SEQUENCE [LARGE SCALE GENOMIC DNA]</scope>
    <source>
        <strain evidence="9 10">Hsal</strain>
    </source>
</reference>
<dbReference type="NCBIfam" id="TIGR01198">
    <property type="entry name" value="pgl"/>
    <property type="match status" value="1"/>
</dbReference>
<evidence type="ECO:0000256" key="6">
    <source>
        <dbReference type="ARBA" id="ARBA00020337"/>
    </source>
</evidence>
<feature type="domain" description="Glucosamine/galactosamine-6-phosphate isomerase" evidence="8">
    <location>
        <begin position="13"/>
        <end position="223"/>
    </location>
</feature>
<evidence type="ECO:0000256" key="5">
    <source>
        <dbReference type="ARBA" id="ARBA00013198"/>
    </source>
</evidence>
<dbReference type="Proteomes" id="UP000188912">
    <property type="component" value="Chromosome"/>
</dbReference>
<dbReference type="InterPro" id="IPR039104">
    <property type="entry name" value="6PGL"/>
</dbReference>
<dbReference type="UniPathway" id="UPA00115">
    <property type="reaction ID" value="UER00409"/>
</dbReference>
<gene>
    <name evidence="7" type="primary">pgl</name>
    <name evidence="9" type="ORF">BHV28_14320</name>
</gene>
<dbReference type="GO" id="GO:0005975">
    <property type="term" value="P:carbohydrate metabolic process"/>
    <property type="evidence" value="ECO:0007669"/>
    <property type="project" value="UniProtKB-UniRule"/>
</dbReference>
<dbReference type="STRING" id="1902579.BHV28_14320"/>
<evidence type="ECO:0000259" key="8">
    <source>
        <dbReference type="Pfam" id="PF01182"/>
    </source>
</evidence>
<dbReference type="GO" id="GO:0017057">
    <property type="term" value="F:6-phosphogluconolactonase activity"/>
    <property type="evidence" value="ECO:0007669"/>
    <property type="project" value="UniProtKB-UniRule"/>
</dbReference>